<dbReference type="Proteomes" id="UP000031271">
    <property type="component" value="Chromosome"/>
</dbReference>
<evidence type="ECO:0000313" key="2">
    <source>
        <dbReference type="EMBL" id="SDM72012.1"/>
    </source>
</evidence>
<reference evidence="2 4" key="2">
    <citation type="submission" date="2016-10" db="EMBL/GenBank/DDBJ databases">
        <authorList>
            <person name="Varghese N."/>
            <person name="Submissions S."/>
        </authorList>
    </citation>
    <scope>NUCLEOTIDE SEQUENCE [LARGE SCALE GENOMIC DNA]</scope>
    <source>
        <strain evidence="2 4">DSM 6083</strain>
    </source>
</reference>
<keyword evidence="4" id="KW-1185">Reference proteome</keyword>
<evidence type="ECO:0000313" key="3">
    <source>
        <dbReference type="Proteomes" id="UP000031271"/>
    </source>
</evidence>
<dbReference type="AlphaFoldDB" id="A0A8D3Y558"/>
<dbReference type="EMBL" id="FNHO01000008">
    <property type="protein sequence ID" value="SDM72012.1"/>
    <property type="molecule type" value="Genomic_DNA"/>
</dbReference>
<dbReference type="KEGG" id="pbm:CL52_16720"/>
<name>A0A8D3Y558_9GAMM</name>
<organism evidence="1 3">
    <name type="scientific">Stutzerimonas balearica DSM 6083</name>
    <dbReference type="NCBI Taxonomy" id="1123016"/>
    <lineage>
        <taxon>Bacteria</taxon>
        <taxon>Pseudomonadati</taxon>
        <taxon>Pseudomonadota</taxon>
        <taxon>Gammaproteobacteria</taxon>
        <taxon>Pseudomonadales</taxon>
        <taxon>Pseudomonadaceae</taxon>
        <taxon>Stutzerimonas</taxon>
    </lineage>
</organism>
<protein>
    <submittedName>
        <fullName evidence="1">Uncharacterized protein</fullName>
    </submittedName>
</protein>
<evidence type="ECO:0000313" key="1">
    <source>
        <dbReference type="EMBL" id="AJE17404.1"/>
    </source>
</evidence>
<sequence length="692" mass="77746">MNLFNVLEPGAAAKARTNMLKLPGDLETIIDRLSARTEGVGHIQAAVVEVTRNSDERTERYYQRVDATIKDFIRKKLGLSALTKVHYSKFNARKGVFGFLYLSALPPEPGQVREVIAEHSLNSLYAIQALLDLKLKLSFLLDVDKHYEIAPVEFNADLYIGLMLSRTSKDGKFVFDALAYDLFFSKEQELAIKLNRVVMECSTTQDAISRSITDSGELMFDWAGKRFERTRRLSATTNSDRNYMAFATNNENAKACDRYENSINYHQTDCINRIERLLNLSGVEFIPVVYEATHQVKAFLEGLPTMSNPLWLLDTVTSYSSDEARLGFISELVDRFGASKVLAADSLPDPTQLNVGTTNYLVLSEKVKTVGGSKNGSSIFETSIDESFNSFWQALAAMQRNPTAQFDYYTSVKLHRFAQSIGSICQGFNVVASKLPSEAAVEKSLQELALKEAIHKDKAVTISEATLPTMSLELMSCRRDWKENVYIQVLDVSVAGETIKIEQSRRYDEASKGEFNYEFKKLSTTLGKGDAKPFDVIWDGAFLIRDKETNAWLNAYRTDRIPSIIGNTLFDNQERQDNGIPPSREVGIQVSALPYYLTPTRQKQRHSIFIQENGTEGAWFFVASNKAANNTIPKQSLVYNVVITNDSGAKVPVLSHPLGEMFFSTFTFDIVKLRESAKTSILQKIVELCLHN</sequence>
<dbReference type="Proteomes" id="UP000182276">
    <property type="component" value="Unassembled WGS sequence"/>
</dbReference>
<reference evidence="1 3" key="3">
    <citation type="journal article" name="Genome Announc.">
        <title>Complete Genome Sequence of Pseudomonas balearica DSM 6083T.</title>
        <authorList>
            <person name="Bennasar-Figueras A."/>
            <person name="Salva-Serra F."/>
            <person name="Jaen-Luchoro D."/>
            <person name="Segui C."/>
            <person name="Aliaga F."/>
            <person name="Busquets A."/>
            <person name="Gomila M."/>
            <person name="Moore E.R."/>
            <person name="Lalucat J."/>
        </authorList>
    </citation>
    <scope>NUCLEOTIDE SEQUENCE [LARGE SCALE GENOMIC DNA]</scope>
    <source>
        <strain evidence="3">DSM 6083</strain>
        <strain evidence="1">DSM6083</strain>
    </source>
</reference>
<dbReference type="GeneID" id="77261528"/>
<proteinExistence type="predicted"/>
<gene>
    <name evidence="1" type="ORF">CL52_16720</name>
    <name evidence="2" type="ORF">SAMN05660875_1085</name>
</gene>
<reference evidence="3" key="1">
    <citation type="submission" date="2014-03" db="EMBL/GenBank/DDBJ databases">
        <title>Complete genome of Pseudomonas balearica DSM 6083T, a sewage water isolate from an enrichment with 2-methylnaphthalene.</title>
        <authorList>
            <person name="Salva-Serra F."/>
            <person name="Jaen-Luchoro D."/>
            <person name="Busquets A."/>
            <person name="Pena A."/>
            <person name="Gomila M."/>
            <person name="Bosch R."/>
            <person name="Nogales B."/>
            <person name="Garcia-Valdes E."/>
            <person name="Lalucat J."/>
            <person name="Bennasar A."/>
        </authorList>
    </citation>
    <scope>NUCLEOTIDE SEQUENCE [LARGE SCALE GENOMIC DNA]</scope>
    <source>
        <strain evidence="3">DSM 6083</strain>
    </source>
</reference>
<evidence type="ECO:0000313" key="4">
    <source>
        <dbReference type="Proteomes" id="UP000182276"/>
    </source>
</evidence>
<accession>A0A8D3Y558</accession>
<dbReference type="EMBL" id="CP007511">
    <property type="protein sequence ID" value="AJE17404.1"/>
    <property type="molecule type" value="Genomic_DNA"/>
</dbReference>
<dbReference type="RefSeq" id="WP_043221861.1">
    <property type="nucleotide sequence ID" value="NZ_CP007511.1"/>
</dbReference>